<evidence type="ECO:0000313" key="5">
    <source>
        <dbReference type="Proteomes" id="UP000076858"/>
    </source>
</evidence>
<dbReference type="PANTHER" id="PTHR35617">
    <property type="entry name" value="PHAGE_INTEGRASE DOMAIN-CONTAINING PROTEIN"/>
    <property type="match status" value="1"/>
</dbReference>
<dbReference type="PANTHER" id="PTHR35617:SF3">
    <property type="entry name" value="CORE-BINDING (CB) DOMAIN-CONTAINING PROTEIN"/>
    <property type="match status" value="1"/>
</dbReference>
<protein>
    <recommendedName>
        <fullName evidence="6">Tyr recombinase domain-containing protein</fullName>
    </recommendedName>
</protein>
<accession>A0A162DBJ9</accession>
<feature type="compositionally biased region" description="Polar residues" evidence="3">
    <location>
        <begin position="16"/>
        <end position="29"/>
    </location>
</feature>
<dbReference type="OrthoDB" id="7699712at2759"/>
<keyword evidence="2" id="KW-0233">DNA recombination</keyword>
<dbReference type="SUPFAM" id="SSF56349">
    <property type="entry name" value="DNA breaking-rejoining enzymes"/>
    <property type="match status" value="1"/>
</dbReference>
<dbReference type="Proteomes" id="UP000076858">
    <property type="component" value="Unassembled WGS sequence"/>
</dbReference>
<dbReference type="GO" id="GO:0006310">
    <property type="term" value="P:DNA recombination"/>
    <property type="evidence" value="ECO:0007669"/>
    <property type="project" value="UniProtKB-KW"/>
</dbReference>
<dbReference type="SUPFAM" id="SSF47823">
    <property type="entry name" value="lambda integrase-like, N-terminal domain"/>
    <property type="match status" value="1"/>
</dbReference>
<comment type="caution">
    <text evidence="4">The sequence shown here is derived from an EMBL/GenBank/DDBJ whole genome shotgun (WGS) entry which is preliminary data.</text>
</comment>
<dbReference type="Gene3D" id="1.10.150.130">
    <property type="match status" value="1"/>
</dbReference>
<dbReference type="EMBL" id="LRGB01002056">
    <property type="protein sequence ID" value="KZS09564.1"/>
    <property type="molecule type" value="Genomic_DNA"/>
</dbReference>
<feature type="region of interest" description="Disordered" evidence="3">
    <location>
        <begin position="1"/>
        <end position="29"/>
    </location>
</feature>
<organism evidence="4 5">
    <name type="scientific">Daphnia magna</name>
    <dbReference type="NCBI Taxonomy" id="35525"/>
    <lineage>
        <taxon>Eukaryota</taxon>
        <taxon>Metazoa</taxon>
        <taxon>Ecdysozoa</taxon>
        <taxon>Arthropoda</taxon>
        <taxon>Crustacea</taxon>
        <taxon>Branchiopoda</taxon>
        <taxon>Diplostraca</taxon>
        <taxon>Cladocera</taxon>
        <taxon>Anomopoda</taxon>
        <taxon>Daphniidae</taxon>
        <taxon>Daphnia</taxon>
    </lineage>
</organism>
<evidence type="ECO:0000256" key="2">
    <source>
        <dbReference type="ARBA" id="ARBA00023172"/>
    </source>
</evidence>
<keyword evidence="1" id="KW-0238">DNA-binding</keyword>
<dbReference type="Gene3D" id="1.10.443.10">
    <property type="entry name" value="Intergrase catalytic core"/>
    <property type="match status" value="1"/>
</dbReference>
<evidence type="ECO:0000313" key="4">
    <source>
        <dbReference type="EMBL" id="KZS09564.1"/>
    </source>
</evidence>
<dbReference type="InterPro" id="IPR011010">
    <property type="entry name" value="DNA_brk_join_enz"/>
</dbReference>
<dbReference type="InterPro" id="IPR013762">
    <property type="entry name" value="Integrase-like_cat_sf"/>
</dbReference>
<dbReference type="GO" id="GO:0003677">
    <property type="term" value="F:DNA binding"/>
    <property type="evidence" value="ECO:0007669"/>
    <property type="project" value="UniProtKB-KW"/>
</dbReference>
<evidence type="ECO:0000256" key="1">
    <source>
        <dbReference type="ARBA" id="ARBA00023125"/>
    </source>
</evidence>
<dbReference type="GO" id="GO:0015074">
    <property type="term" value="P:DNA integration"/>
    <property type="evidence" value="ECO:0007669"/>
    <property type="project" value="InterPro"/>
</dbReference>
<gene>
    <name evidence="4" type="ORF">APZ42_026185</name>
</gene>
<reference evidence="4 5" key="1">
    <citation type="submission" date="2016-03" db="EMBL/GenBank/DDBJ databases">
        <title>EvidentialGene: Evidence-directed Construction of Genes on Genomes.</title>
        <authorList>
            <person name="Gilbert D.G."/>
            <person name="Choi J.-H."/>
            <person name="Mockaitis K."/>
            <person name="Colbourne J."/>
            <person name="Pfrender M."/>
        </authorList>
    </citation>
    <scope>NUCLEOTIDE SEQUENCE [LARGE SCALE GENOMIC DNA]</scope>
    <source>
        <strain evidence="4 5">Xinb3</strain>
        <tissue evidence="4">Complete organism</tissue>
    </source>
</reference>
<proteinExistence type="predicted"/>
<evidence type="ECO:0008006" key="6">
    <source>
        <dbReference type="Google" id="ProtNLM"/>
    </source>
</evidence>
<dbReference type="AlphaFoldDB" id="A0A162DBJ9"/>
<name>A0A162DBJ9_9CRUS</name>
<dbReference type="InterPro" id="IPR010998">
    <property type="entry name" value="Integrase_recombinase_N"/>
</dbReference>
<evidence type="ECO:0000256" key="3">
    <source>
        <dbReference type="SAM" id="MobiDB-lite"/>
    </source>
</evidence>
<sequence length="301" mass="33553">MSTDFPLSLPGHSYKPNRNQPPASSKQLDTPNRLESIRNCLQKQGFPPDVVRLLLAATRKNSDAAYQSSWALWRDWCLRRDADPLSVGIAEILKFLSESFSEGKSYRTLNIQRSILSSTLNFAPSGLKDVAFTNSTVPKDRNVAGSNHYPEMFRAYLHPKTVSALHKISVRSSTDNRAICPVNCLEQYLEATRPHRNKDNESQLFIGANKPHRSVSSSTVGRWIKDQLKEAGIDTAIFSAHSVRGAASSKAAAARGPIQSILNQGHWASESNFAKFFRREKTKEKQIDIAALLQVLEDDSD</sequence>
<keyword evidence="5" id="KW-1185">Reference proteome</keyword>